<comment type="caution">
    <text evidence="3">The sequence shown here is derived from an EMBL/GenBank/DDBJ whole genome shotgun (WGS) entry which is preliminary data.</text>
</comment>
<dbReference type="PANTHER" id="PTHR34477">
    <property type="entry name" value="UPF0213 PROTEIN YHBQ"/>
    <property type="match status" value="1"/>
</dbReference>
<dbReference type="InterPro" id="IPR018306">
    <property type="entry name" value="Phage_T5_Orf172_DNA-bd"/>
</dbReference>
<dbReference type="AlphaFoldDB" id="A0A0F9SRH6"/>
<dbReference type="SMART" id="SM00974">
    <property type="entry name" value="T5orf172"/>
    <property type="match status" value="1"/>
</dbReference>
<dbReference type="InterPro" id="IPR035901">
    <property type="entry name" value="GIY-YIG_endonuc_sf"/>
</dbReference>
<accession>A0A0F9SRH6</accession>
<reference evidence="3" key="1">
    <citation type="journal article" date="2015" name="Nature">
        <title>Complex archaea that bridge the gap between prokaryotes and eukaryotes.</title>
        <authorList>
            <person name="Spang A."/>
            <person name="Saw J.H."/>
            <person name="Jorgensen S.L."/>
            <person name="Zaremba-Niedzwiedzka K."/>
            <person name="Martijn J."/>
            <person name="Lind A.E."/>
            <person name="van Eijk R."/>
            <person name="Schleper C."/>
            <person name="Guy L."/>
            <person name="Ettema T.J."/>
        </authorList>
    </citation>
    <scope>NUCLEOTIDE SEQUENCE</scope>
</reference>
<dbReference type="SUPFAM" id="SSF82771">
    <property type="entry name" value="GIY-YIG endonuclease"/>
    <property type="match status" value="1"/>
</dbReference>
<evidence type="ECO:0000313" key="3">
    <source>
        <dbReference type="EMBL" id="KKN39606.1"/>
    </source>
</evidence>
<dbReference type="SMART" id="SM00465">
    <property type="entry name" value="GIYc"/>
    <property type="match status" value="1"/>
</dbReference>
<dbReference type="Gene3D" id="3.40.1440.10">
    <property type="entry name" value="GIY-YIG endonuclease"/>
    <property type="match status" value="1"/>
</dbReference>
<feature type="domain" description="GIY-YIG" evidence="2">
    <location>
        <begin position="2"/>
        <end position="89"/>
    </location>
</feature>
<gene>
    <name evidence="3" type="ORF">LCGC14_0741800</name>
</gene>
<feature type="coiled-coil region" evidence="1">
    <location>
        <begin position="131"/>
        <end position="158"/>
    </location>
</feature>
<evidence type="ECO:0000256" key="1">
    <source>
        <dbReference type="SAM" id="Coils"/>
    </source>
</evidence>
<evidence type="ECO:0000259" key="2">
    <source>
        <dbReference type="PROSITE" id="PS50164"/>
    </source>
</evidence>
<proteinExistence type="predicted"/>
<dbReference type="InterPro" id="IPR000305">
    <property type="entry name" value="GIY-YIG_endonuc"/>
</dbReference>
<dbReference type="EMBL" id="LAZR01001754">
    <property type="protein sequence ID" value="KKN39606.1"/>
    <property type="molecule type" value="Genomic_DNA"/>
</dbReference>
<dbReference type="Pfam" id="PF01541">
    <property type="entry name" value="GIY-YIG"/>
    <property type="match status" value="1"/>
</dbReference>
<dbReference type="InterPro" id="IPR050190">
    <property type="entry name" value="UPF0213_domain"/>
</dbReference>
<sequence length="256" mass="30243">MYVHFIYILKCMSNDKTTYYTGMTKNPRVRFNQHQKGQSKYTRRFKGNLFFGYLEKIECDTQKKAEQQAWAREKQIKKWTHDKKSRLIIKNRYMTQKLLAEYVWKAMGKKTMLEMKASNNKAEIFIDNELIKSYKKELEEYEIKINNIKAQIQNTLQSNIPLLDIFIIDSTNNVPSTYFIQCETTGAIKIGFSVNPRKRIKSFEAASPLPVRCVGLIKSGKSMETKLHIKFKGYHLHYEWFINGKDLISFIEKYIG</sequence>
<dbReference type="PROSITE" id="PS50164">
    <property type="entry name" value="GIY_YIG"/>
    <property type="match status" value="1"/>
</dbReference>
<dbReference type="PANTHER" id="PTHR34477:SF1">
    <property type="entry name" value="UPF0213 PROTEIN YHBQ"/>
    <property type="match status" value="1"/>
</dbReference>
<protein>
    <recommendedName>
        <fullName evidence="2">GIY-YIG domain-containing protein</fullName>
    </recommendedName>
</protein>
<keyword evidence="1" id="KW-0175">Coiled coil</keyword>
<name>A0A0F9SRH6_9ZZZZ</name>
<dbReference type="Pfam" id="PF13455">
    <property type="entry name" value="MUG113"/>
    <property type="match status" value="1"/>
</dbReference>
<organism evidence="3">
    <name type="scientific">marine sediment metagenome</name>
    <dbReference type="NCBI Taxonomy" id="412755"/>
    <lineage>
        <taxon>unclassified sequences</taxon>
        <taxon>metagenomes</taxon>
        <taxon>ecological metagenomes</taxon>
    </lineage>
</organism>